<dbReference type="PROSITE" id="PS50043">
    <property type="entry name" value="HTH_LUXR_2"/>
    <property type="match status" value="1"/>
</dbReference>
<evidence type="ECO:0000313" key="6">
    <source>
        <dbReference type="Proteomes" id="UP000271227"/>
    </source>
</evidence>
<gene>
    <name evidence="5" type="ORF">BXY39_0834</name>
</gene>
<evidence type="ECO:0000259" key="4">
    <source>
        <dbReference type="PROSITE" id="PS50043"/>
    </source>
</evidence>
<evidence type="ECO:0000256" key="2">
    <source>
        <dbReference type="ARBA" id="ARBA00023125"/>
    </source>
</evidence>
<dbReference type="Proteomes" id="UP000271227">
    <property type="component" value="Unassembled WGS sequence"/>
</dbReference>
<feature type="domain" description="HTH luxR-type" evidence="4">
    <location>
        <begin position="159"/>
        <end position="224"/>
    </location>
</feature>
<dbReference type="InterPro" id="IPR016032">
    <property type="entry name" value="Sig_transdc_resp-reg_C-effctor"/>
</dbReference>
<keyword evidence="2 5" id="KW-0238">DNA-binding</keyword>
<dbReference type="AlphaFoldDB" id="A0A3M0CS44"/>
<dbReference type="PANTHER" id="PTHR44688">
    <property type="entry name" value="DNA-BINDING TRANSCRIPTIONAL ACTIVATOR DEVR_DOSR"/>
    <property type="match status" value="1"/>
</dbReference>
<dbReference type="Gene3D" id="1.10.10.10">
    <property type="entry name" value="Winged helix-like DNA-binding domain superfamily/Winged helix DNA-binding domain"/>
    <property type="match status" value="1"/>
</dbReference>
<dbReference type="GO" id="GO:0003677">
    <property type="term" value="F:DNA binding"/>
    <property type="evidence" value="ECO:0007669"/>
    <property type="project" value="UniProtKB-KW"/>
</dbReference>
<dbReference type="SUPFAM" id="SSF46894">
    <property type="entry name" value="C-terminal effector domain of the bipartite response regulators"/>
    <property type="match status" value="1"/>
</dbReference>
<dbReference type="InterPro" id="IPR000792">
    <property type="entry name" value="Tscrpt_reg_LuxR_C"/>
</dbReference>
<dbReference type="PRINTS" id="PR00038">
    <property type="entry name" value="HTHLUXR"/>
</dbReference>
<dbReference type="CDD" id="cd06170">
    <property type="entry name" value="LuxR_C_like"/>
    <property type="match status" value="1"/>
</dbReference>
<evidence type="ECO:0000256" key="1">
    <source>
        <dbReference type="ARBA" id="ARBA00023015"/>
    </source>
</evidence>
<evidence type="ECO:0000313" key="5">
    <source>
        <dbReference type="EMBL" id="RMB12338.1"/>
    </source>
</evidence>
<organism evidence="5 6">
    <name type="scientific">Eilatimonas milleporae</name>
    <dbReference type="NCBI Taxonomy" id="911205"/>
    <lineage>
        <taxon>Bacteria</taxon>
        <taxon>Pseudomonadati</taxon>
        <taxon>Pseudomonadota</taxon>
        <taxon>Alphaproteobacteria</taxon>
        <taxon>Kordiimonadales</taxon>
        <taxon>Kordiimonadaceae</taxon>
        <taxon>Eilatimonas</taxon>
    </lineage>
</organism>
<dbReference type="GO" id="GO:0006355">
    <property type="term" value="P:regulation of DNA-templated transcription"/>
    <property type="evidence" value="ECO:0007669"/>
    <property type="project" value="InterPro"/>
</dbReference>
<dbReference type="InParanoid" id="A0A3M0CS44"/>
<dbReference type="InterPro" id="IPR036388">
    <property type="entry name" value="WH-like_DNA-bd_sf"/>
</dbReference>
<dbReference type="SMART" id="SM00421">
    <property type="entry name" value="HTH_LUXR"/>
    <property type="match status" value="1"/>
</dbReference>
<evidence type="ECO:0000256" key="3">
    <source>
        <dbReference type="ARBA" id="ARBA00023163"/>
    </source>
</evidence>
<sequence length="247" mass="26713">MKALIVDGEELFRLSMKEVVSVAASFDSILEAGNEHEFLSATARERDLGLVVLHPSSLATSQSGTTYQWQDLVRRLYPNCAIVTVHDEETATAQDGEQTVNVPRAARVGQMVRAVRRALKLPLEGFGSVSERPGRPDIRAALKEEGGDHAAYSDTQPATDVELERLSHRQRQILTMAADGLPNKEIAARLGIAEGTVKAHMHAIFKVLGVSNRTQAVLRFGAGGRPRTGYSTQNPARWGAAFASAAS</sequence>
<dbReference type="Pfam" id="PF00196">
    <property type="entry name" value="GerE"/>
    <property type="match status" value="1"/>
</dbReference>
<dbReference type="RefSeq" id="WP_170163606.1">
    <property type="nucleotide sequence ID" value="NZ_REFR01000009.1"/>
</dbReference>
<accession>A0A3M0CS44</accession>
<name>A0A3M0CS44_9PROT</name>
<keyword evidence="1" id="KW-0805">Transcription regulation</keyword>
<dbReference type="EMBL" id="REFR01000009">
    <property type="protein sequence ID" value="RMB12338.1"/>
    <property type="molecule type" value="Genomic_DNA"/>
</dbReference>
<keyword evidence="3" id="KW-0804">Transcription</keyword>
<reference evidence="5 6" key="1">
    <citation type="submission" date="2018-10" db="EMBL/GenBank/DDBJ databases">
        <title>Genomic Encyclopedia of Archaeal and Bacterial Type Strains, Phase II (KMG-II): from individual species to whole genera.</title>
        <authorList>
            <person name="Goeker M."/>
        </authorList>
    </citation>
    <scope>NUCLEOTIDE SEQUENCE [LARGE SCALE GENOMIC DNA]</scope>
    <source>
        <strain evidence="5 6">DSM 25217</strain>
    </source>
</reference>
<comment type="caution">
    <text evidence="5">The sequence shown here is derived from an EMBL/GenBank/DDBJ whole genome shotgun (WGS) entry which is preliminary data.</text>
</comment>
<dbReference type="PANTHER" id="PTHR44688:SF16">
    <property type="entry name" value="DNA-BINDING TRANSCRIPTIONAL ACTIVATOR DEVR_DOSR"/>
    <property type="match status" value="1"/>
</dbReference>
<protein>
    <submittedName>
        <fullName evidence="5">DNA-binding NarL/FixJ family response regulator</fullName>
    </submittedName>
</protein>
<proteinExistence type="predicted"/>
<keyword evidence="6" id="KW-1185">Reference proteome</keyword>